<gene>
    <name evidence="1" type="ORF">PAXRUDRAFT_829442</name>
</gene>
<evidence type="ECO:0000313" key="1">
    <source>
        <dbReference type="EMBL" id="KIK92985.1"/>
    </source>
</evidence>
<reference evidence="2" key="2">
    <citation type="submission" date="2015-01" db="EMBL/GenBank/DDBJ databases">
        <title>Evolutionary Origins and Diversification of the Mycorrhizal Mutualists.</title>
        <authorList>
            <consortium name="DOE Joint Genome Institute"/>
            <consortium name="Mycorrhizal Genomics Consortium"/>
            <person name="Kohler A."/>
            <person name="Kuo A."/>
            <person name="Nagy L.G."/>
            <person name="Floudas D."/>
            <person name="Copeland A."/>
            <person name="Barry K.W."/>
            <person name="Cichocki N."/>
            <person name="Veneault-Fourrey C."/>
            <person name="LaButti K."/>
            <person name="Lindquist E.A."/>
            <person name="Lipzen A."/>
            <person name="Lundell T."/>
            <person name="Morin E."/>
            <person name="Murat C."/>
            <person name="Riley R."/>
            <person name="Ohm R."/>
            <person name="Sun H."/>
            <person name="Tunlid A."/>
            <person name="Henrissat B."/>
            <person name="Grigoriev I.V."/>
            <person name="Hibbett D.S."/>
            <person name="Martin F."/>
        </authorList>
    </citation>
    <scope>NUCLEOTIDE SEQUENCE [LARGE SCALE GENOMIC DNA]</scope>
    <source>
        <strain evidence="2">Ve08.2h10</strain>
    </source>
</reference>
<sequence>MPTPDHAKGSFATRQLTWEYTSTLAGTRPHYDELDGSARNMCPREMVAIRRTDDV</sequence>
<dbReference type="InParanoid" id="A0A0D0E600"/>
<dbReference type="HOGENOM" id="CLU_3033050_0_0_1"/>
<dbReference type="AlphaFoldDB" id="A0A0D0E600"/>
<evidence type="ECO:0000313" key="2">
    <source>
        <dbReference type="Proteomes" id="UP000054538"/>
    </source>
</evidence>
<organism evidence="1 2">
    <name type="scientific">Paxillus rubicundulus Ve08.2h10</name>
    <dbReference type="NCBI Taxonomy" id="930991"/>
    <lineage>
        <taxon>Eukaryota</taxon>
        <taxon>Fungi</taxon>
        <taxon>Dikarya</taxon>
        <taxon>Basidiomycota</taxon>
        <taxon>Agaricomycotina</taxon>
        <taxon>Agaricomycetes</taxon>
        <taxon>Agaricomycetidae</taxon>
        <taxon>Boletales</taxon>
        <taxon>Paxilineae</taxon>
        <taxon>Paxillaceae</taxon>
        <taxon>Paxillus</taxon>
    </lineage>
</organism>
<dbReference type="Proteomes" id="UP000054538">
    <property type="component" value="Unassembled WGS sequence"/>
</dbReference>
<accession>A0A0D0E600</accession>
<proteinExistence type="predicted"/>
<reference evidence="1 2" key="1">
    <citation type="submission" date="2014-04" db="EMBL/GenBank/DDBJ databases">
        <authorList>
            <consortium name="DOE Joint Genome Institute"/>
            <person name="Kuo A."/>
            <person name="Kohler A."/>
            <person name="Jargeat P."/>
            <person name="Nagy L.G."/>
            <person name="Floudas D."/>
            <person name="Copeland A."/>
            <person name="Barry K.W."/>
            <person name="Cichocki N."/>
            <person name="Veneault-Fourrey C."/>
            <person name="LaButti K."/>
            <person name="Lindquist E.A."/>
            <person name="Lipzen A."/>
            <person name="Lundell T."/>
            <person name="Morin E."/>
            <person name="Murat C."/>
            <person name="Sun H."/>
            <person name="Tunlid A."/>
            <person name="Henrissat B."/>
            <person name="Grigoriev I.V."/>
            <person name="Hibbett D.S."/>
            <person name="Martin F."/>
            <person name="Nordberg H.P."/>
            <person name="Cantor M.N."/>
            <person name="Hua S.X."/>
        </authorList>
    </citation>
    <scope>NUCLEOTIDE SEQUENCE [LARGE SCALE GENOMIC DNA]</scope>
    <source>
        <strain evidence="1 2">Ve08.2h10</strain>
    </source>
</reference>
<protein>
    <submittedName>
        <fullName evidence="1">Uncharacterized protein</fullName>
    </submittedName>
</protein>
<keyword evidence="2" id="KW-1185">Reference proteome</keyword>
<name>A0A0D0E600_9AGAM</name>
<dbReference type="EMBL" id="KN825224">
    <property type="protein sequence ID" value="KIK92985.1"/>
    <property type="molecule type" value="Genomic_DNA"/>
</dbReference>